<accession>A0A484N0K0</accession>
<dbReference type="InterPro" id="IPR013792">
    <property type="entry name" value="RNA3'P_cycl/enolpyr_Trfase_a/b"/>
</dbReference>
<evidence type="ECO:0000313" key="4">
    <source>
        <dbReference type="Proteomes" id="UP000595140"/>
    </source>
</evidence>
<reference evidence="3 4" key="1">
    <citation type="submission" date="2018-04" db="EMBL/GenBank/DDBJ databases">
        <authorList>
            <person name="Vogel A."/>
        </authorList>
    </citation>
    <scope>NUCLEOTIDE SEQUENCE [LARGE SCALE GENOMIC DNA]</scope>
</reference>
<dbReference type="EMBL" id="OOIL02005377">
    <property type="protein sequence ID" value="VFQ94623.1"/>
    <property type="molecule type" value="Genomic_DNA"/>
</dbReference>
<feature type="domain" description="Enolpyruvate transferase" evidence="2">
    <location>
        <begin position="85"/>
        <end position="250"/>
    </location>
</feature>
<dbReference type="InterPro" id="IPR001986">
    <property type="entry name" value="Enolpyruvate_Tfrase_dom"/>
</dbReference>
<keyword evidence="1" id="KW-0808">Transferase</keyword>
<protein>
    <recommendedName>
        <fullName evidence="2">Enolpyruvate transferase domain-containing protein</fullName>
    </recommendedName>
</protein>
<evidence type="ECO:0000313" key="3">
    <source>
        <dbReference type="EMBL" id="VFQ94623.1"/>
    </source>
</evidence>
<dbReference type="GO" id="GO:0003866">
    <property type="term" value="F:3-phosphoshikimate 1-carboxyvinyltransferase activity"/>
    <property type="evidence" value="ECO:0007669"/>
    <property type="project" value="TreeGrafter"/>
</dbReference>
<dbReference type="PANTHER" id="PTHR21090:SF5">
    <property type="entry name" value="PENTAFUNCTIONAL AROM POLYPEPTIDE"/>
    <property type="match status" value="1"/>
</dbReference>
<dbReference type="InterPro" id="IPR036968">
    <property type="entry name" value="Enolpyruvate_Tfrase_sf"/>
</dbReference>
<gene>
    <name evidence="3" type="ORF">CCAM_LOCUS36399</name>
</gene>
<dbReference type="SUPFAM" id="SSF55205">
    <property type="entry name" value="EPT/RTPC-like"/>
    <property type="match status" value="1"/>
</dbReference>
<dbReference type="Pfam" id="PF00275">
    <property type="entry name" value="EPSP_synthase"/>
    <property type="match status" value="1"/>
</dbReference>
<dbReference type="Gene3D" id="3.65.10.10">
    <property type="entry name" value="Enolpyruvate transferase domain"/>
    <property type="match status" value="1"/>
</dbReference>
<dbReference type="GO" id="GO:0009423">
    <property type="term" value="P:chorismate biosynthetic process"/>
    <property type="evidence" value="ECO:0007669"/>
    <property type="project" value="TreeGrafter"/>
</dbReference>
<name>A0A484N0K0_9ASTE</name>
<dbReference type="Proteomes" id="UP000595140">
    <property type="component" value="Unassembled WGS sequence"/>
</dbReference>
<dbReference type="AlphaFoldDB" id="A0A484N0K0"/>
<dbReference type="PANTHER" id="PTHR21090">
    <property type="entry name" value="AROM/DEHYDROQUINATE SYNTHASE"/>
    <property type="match status" value="1"/>
</dbReference>
<organism evidence="3 4">
    <name type="scientific">Cuscuta campestris</name>
    <dbReference type="NCBI Taxonomy" id="132261"/>
    <lineage>
        <taxon>Eukaryota</taxon>
        <taxon>Viridiplantae</taxon>
        <taxon>Streptophyta</taxon>
        <taxon>Embryophyta</taxon>
        <taxon>Tracheophyta</taxon>
        <taxon>Spermatophyta</taxon>
        <taxon>Magnoliopsida</taxon>
        <taxon>eudicotyledons</taxon>
        <taxon>Gunneridae</taxon>
        <taxon>Pentapetalae</taxon>
        <taxon>asterids</taxon>
        <taxon>lamiids</taxon>
        <taxon>Solanales</taxon>
        <taxon>Convolvulaceae</taxon>
        <taxon>Cuscuteae</taxon>
        <taxon>Cuscuta</taxon>
        <taxon>Cuscuta subgen. Grammica</taxon>
        <taxon>Cuscuta sect. Cleistogrammica</taxon>
    </lineage>
</organism>
<keyword evidence="4" id="KW-1185">Reference proteome</keyword>
<evidence type="ECO:0000256" key="1">
    <source>
        <dbReference type="ARBA" id="ARBA00022679"/>
    </source>
</evidence>
<sequence>MAQASTAMIQSLRFNPKNLSTPQTLLPSPSLLPGSNGWCNSAVSVKFLERSNNKGSIFTATRSPVRASVATAEMLPKAPEEIVLQPITEISGTVKLPGSKSVSNRILLLAALSQGTTVVENLLNSDDVRYMLGALRTLGLRVEEDGSIQQATVEGSGGLFPASNETKDEIQLFLGNAGTAMRPLTAAVVAAGGNARYVLDGVPRMRERPIGDLVLGLKQLGADVDCFLGTNCPPVRVNGKGGLPGGKVRLTLYLEFGKC</sequence>
<dbReference type="PROSITE" id="PS00104">
    <property type="entry name" value="EPSP_SYNTHASE_1"/>
    <property type="match status" value="1"/>
</dbReference>
<evidence type="ECO:0000259" key="2">
    <source>
        <dbReference type="Pfam" id="PF00275"/>
    </source>
</evidence>
<proteinExistence type="predicted"/>
<dbReference type="OrthoDB" id="1713567at2759"/>
<dbReference type="InterPro" id="IPR023193">
    <property type="entry name" value="EPSP_synthase_CS"/>
</dbReference>